<organism evidence="2 3">
    <name type="scientific">Stylosanthes scabra</name>
    <dbReference type="NCBI Taxonomy" id="79078"/>
    <lineage>
        <taxon>Eukaryota</taxon>
        <taxon>Viridiplantae</taxon>
        <taxon>Streptophyta</taxon>
        <taxon>Embryophyta</taxon>
        <taxon>Tracheophyta</taxon>
        <taxon>Spermatophyta</taxon>
        <taxon>Magnoliopsida</taxon>
        <taxon>eudicotyledons</taxon>
        <taxon>Gunneridae</taxon>
        <taxon>Pentapetalae</taxon>
        <taxon>rosids</taxon>
        <taxon>fabids</taxon>
        <taxon>Fabales</taxon>
        <taxon>Fabaceae</taxon>
        <taxon>Papilionoideae</taxon>
        <taxon>50 kb inversion clade</taxon>
        <taxon>dalbergioids sensu lato</taxon>
        <taxon>Dalbergieae</taxon>
        <taxon>Pterocarpus clade</taxon>
        <taxon>Stylosanthes</taxon>
    </lineage>
</organism>
<evidence type="ECO:0000313" key="2">
    <source>
        <dbReference type="EMBL" id="MED6115237.1"/>
    </source>
</evidence>
<evidence type="ECO:0000313" key="3">
    <source>
        <dbReference type="Proteomes" id="UP001341840"/>
    </source>
</evidence>
<dbReference type="InterPro" id="IPR009027">
    <property type="entry name" value="Ribosomal_bL9/RNase_H1_N"/>
</dbReference>
<dbReference type="InterPro" id="IPR011320">
    <property type="entry name" value="RNase_H1_N"/>
</dbReference>
<feature type="domain" description="Ribonuclease H1 N-terminal" evidence="1">
    <location>
        <begin position="7"/>
        <end position="50"/>
    </location>
</feature>
<dbReference type="EMBL" id="JASCZI010001606">
    <property type="protein sequence ID" value="MED6115237.1"/>
    <property type="molecule type" value="Genomic_DNA"/>
</dbReference>
<dbReference type="Pfam" id="PF01693">
    <property type="entry name" value="Cauli_VI"/>
    <property type="match status" value="1"/>
</dbReference>
<dbReference type="Gene3D" id="3.40.970.10">
    <property type="entry name" value="Ribonuclease H1, N-terminal domain"/>
    <property type="match status" value="1"/>
</dbReference>
<sequence length="160" mass="17889">MDGGRGKFYAERMGRVPGIYESWEEAEPQVVGVKRAKHRSFYVYENALEYTGTGKGLSAGSSFGGTRLSQAGMGSEVRYSPVGDEGMEVPKSEVEWLLGLFCGSLQVGSTCLFRRMWRPEKGSRRMGSQRFSRSHQKVLKLLPMVPCWEMNALQGKRQPA</sequence>
<dbReference type="InterPro" id="IPR037056">
    <property type="entry name" value="RNase_H1_N_sf"/>
</dbReference>
<keyword evidence="3" id="KW-1185">Reference proteome</keyword>
<accession>A0ABU6QTQ8</accession>
<comment type="caution">
    <text evidence="2">The sequence shown here is derived from an EMBL/GenBank/DDBJ whole genome shotgun (WGS) entry which is preliminary data.</text>
</comment>
<evidence type="ECO:0000259" key="1">
    <source>
        <dbReference type="Pfam" id="PF01693"/>
    </source>
</evidence>
<name>A0ABU6QTQ8_9FABA</name>
<proteinExistence type="predicted"/>
<protein>
    <recommendedName>
        <fullName evidence="1">Ribonuclease H1 N-terminal domain-containing protein</fullName>
    </recommendedName>
</protein>
<dbReference type="Proteomes" id="UP001341840">
    <property type="component" value="Unassembled WGS sequence"/>
</dbReference>
<gene>
    <name evidence="2" type="ORF">PIB30_088461</name>
</gene>
<dbReference type="SUPFAM" id="SSF55658">
    <property type="entry name" value="L9 N-domain-like"/>
    <property type="match status" value="1"/>
</dbReference>
<reference evidence="2 3" key="1">
    <citation type="journal article" date="2023" name="Plants (Basel)">
        <title>Bridging the Gap: Combining Genomics and Transcriptomics Approaches to Understand Stylosanthes scabra, an Orphan Legume from the Brazilian Caatinga.</title>
        <authorList>
            <person name="Ferreira-Neto J.R.C."/>
            <person name="da Silva M.D."/>
            <person name="Binneck E."/>
            <person name="de Melo N.F."/>
            <person name="da Silva R.H."/>
            <person name="de Melo A.L.T.M."/>
            <person name="Pandolfi V."/>
            <person name="Bustamante F.O."/>
            <person name="Brasileiro-Vidal A.C."/>
            <person name="Benko-Iseppon A.M."/>
        </authorList>
    </citation>
    <scope>NUCLEOTIDE SEQUENCE [LARGE SCALE GENOMIC DNA]</scope>
    <source>
        <tissue evidence="2">Leaves</tissue>
    </source>
</reference>